<protein>
    <recommendedName>
        <fullName evidence="5">Crinkler effector protein N-terminal domain-containing protein</fullName>
    </recommendedName>
</protein>
<dbReference type="Pfam" id="PF20147">
    <property type="entry name" value="Crinkler"/>
    <property type="match status" value="1"/>
</dbReference>
<feature type="chain" id="PRO_5041927287" description="Crinkler effector protein N-terminal domain-containing protein" evidence="4">
    <location>
        <begin position="18"/>
        <end position="96"/>
    </location>
</feature>
<evidence type="ECO:0000313" key="7">
    <source>
        <dbReference type="Proteomes" id="UP001209570"/>
    </source>
</evidence>
<evidence type="ECO:0000256" key="4">
    <source>
        <dbReference type="SAM" id="SignalP"/>
    </source>
</evidence>
<name>A0AAD5LAZ9_PYTIN</name>
<dbReference type="InterPro" id="IPR045379">
    <property type="entry name" value="Crinkler_N"/>
</dbReference>
<sequence>MLTLFHALVGTAASAFSVCVDESDSVDDFKKAIKAEKPNTITCNADELQLYVAKKGDVWLTENELMRTAKSCLEAKSDANMVVTGNPGTGKSRFYL</sequence>
<feature type="domain" description="Crinkler effector protein N-terminal" evidence="5">
    <location>
        <begin position="2"/>
        <end position="71"/>
    </location>
</feature>
<evidence type="ECO:0000256" key="1">
    <source>
        <dbReference type="ARBA" id="ARBA00004340"/>
    </source>
</evidence>
<dbReference type="AlphaFoldDB" id="A0AAD5LAZ9"/>
<comment type="caution">
    <text evidence="6">The sequence shown here is derived from an EMBL/GenBank/DDBJ whole genome shotgun (WGS) entry which is preliminary data.</text>
</comment>
<evidence type="ECO:0000259" key="5">
    <source>
        <dbReference type="Pfam" id="PF20147"/>
    </source>
</evidence>
<evidence type="ECO:0000256" key="2">
    <source>
        <dbReference type="ARBA" id="ARBA00004613"/>
    </source>
</evidence>
<keyword evidence="3" id="KW-0964">Secreted</keyword>
<dbReference type="GO" id="GO:0043657">
    <property type="term" value="C:host cell"/>
    <property type="evidence" value="ECO:0007669"/>
    <property type="project" value="UniProtKB-SubCell"/>
</dbReference>
<accession>A0AAD5LAZ9</accession>
<evidence type="ECO:0000256" key="3">
    <source>
        <dbReference type="ARBA" id="ARBA00022525"/>
    </source>
</evidence>
<reference evidence="6" key="1">
    <citation type="submission" date="2021-12" db="EMBL/GenBank/DDBJ databases">
        <title>Prjna785345.</title>
        <authorList>
            <person name="Rujirawat T."/>
            <person name="Krajaejun T."/>
        </authorList>
    </citation>
    <scope>NUCLEOTIDE SEQUENCE</scope>
    <source>
        <strain evidence="6">Pi057C3</strain>
    </source>
</reference>
<keyword evidence="7" id="KW-1185">Reference proteome</keyword>
<dbReference type="GO" id="GO:0005576">
    <property type="term" value="C:extracellular region"/>
    <property type="evidence" value="ECO:0007669"/>
    <property type="project" value="UniProtKB-SubCell"/>
</dbReference>
<organism evidence="6 7">
    <name type="scientific">Pythium insidiosum</name>
    <name type="common">Pythiosis disease agent</name>
    <dbReference type="NCBI Taxonomy" id="114742"/>
    <lineage>
        <taxon>Eukaryota</taxon>
        <taxon>Sar</taxon>
        <taxon>Stramenopiles</taxon>
        <taxon>Oomycota</taxon>
        <taxon>Peronosporomycetes</taxon>
        <taxon>Pythiales</taxon>
        <taxon>Pythiaceae</taxon>
        <taxon>Pythium</taxon>
    </lineage>
</organism>
<feature type="signal peptide" evidence="4">
    <location>
        <begin position="1"/>
        <end position="17"/>
    </location>
</feature>
<evidence type="ECO:0000313" key="6">
    <source>
        <dbReference type="EMBL" id="KAJ0394902.1"/>
    </source>
</evidence>
<proteinExistence type="predicted"/>
<comment type="subcellular location">
    <subcellularLocation>
        <location evidence="1">Host cell</location>
    </subcellularLocation>
    <subcellularLocation>
        <location evidence="2">Secreted</location>
    </subcellularLocation>
</comment>
<dbReference type="EMBL" id="JAKCXM010000376">
    <property type="protein sequence ID" value="KAJ0394902.1"/>
    <property type="molecule type" value="Genomic_DNA"/>
</dbReference>
<gene>
    <name evidence="6" type="ORF">P43SY_009972</name>
</gene>
<dbReference type="Proteomes" id="UP001209570">
    <property type="component" value="Unassembled WGS sequence"/>
</dbReference>
<keyword evidence="4" id="KW-0732">Signal</keyword>